<sequence length="125" mass="14679">MNTLQIATVKSQYGPTLDINPIPSRPKVEYNYIYSKGIQYRRKIQMDTAREYIDREWCQCVFALVRDLRGQYSYIALPFSYRQLLIKQQLLCYLLMLEVSKNYGELTKVDVELAYSSRPSSAAFQ</sequence>
<organism evidence="1">
    <name type="scientific">Hexamita inflata</name>
    <dbReference type="NCBI Taxonomy" id="28002"/>
    <lineage>
        <taxon>Eukaryota</taxon>
        <taxon>Metamonada</taxon>
        <taxon>Diplomonadida</taxon>
        <taxon>Hexamitidae</taxon>
        <taxon>Hexamitinae</taxon>
        <taxon>Hexamita</taxon>
    </lineage>
</organism>
<proteinExistence type="predicted"/>
<protein>
    <submittedName>
        <fullName evidence="2">Hypothetical_protein</fullName>
    </submittedName>
</protein>
<name>A0AA86PBP9_9EUKA</name>
<keyword evidence="3" id="KW-1185">Reference proteome</keyword>
<evidence type="ECO:0000313" key="1">
    <source>
        <dbReference type="EMBL" id="CAI9935806.1"/>
    </source>
</evidence>
<dbReference type="EMBL" id="CATOUU010000623">
    <property type="protein sequence ID" value="CAI9935806.1"/>
    <property type="molecule type" value="Genomic_DNA"/>
</dbReference>
<reference evidence="2 3" key="2">
    <citation type="submission" date="2024-07" db="EMBL/GenBank/DDBJ databases">
        <authorList>
            <person name="Akdeniz Z."/>
        </authorList>
    </citation>
    <scope>NUCLEOTIDE SEQUENCE [LARGE SCALE GENOMIC DNA]</scope>
</reference>
<dbReference type="Proteomes" id="UP001642409">
    <property type="component" value="Unassembled WGS sequence"/>
</dbReference>
<gene>
    <name evidence="1" type="ORF">HINF_LOCUS23451</name>
    <name evidence="2" type="ORF">HINF_LOCUS44805</name>
</gene>
<dbReference type="EMBL" id="CAXDID020000191">
    <property type="protein sequence ID" value="CAL6052343.1"/>
    <property type="molecule type" value="Genomic_DNA"/>
</dbReference>
<accession>A0AA86PBP9</accession>
<evidence type="ECO:0000313" key="2">
    <source>
        <dbReference type="EMBL" id="CAL6052343.1"/>
    </source>
</evidence>
<comment type="caution">
    <text evidence="1">The sequence shown here is derived from an EMBL/GenBank/DDBJ whole genome shotgun (WGS) entry which is preliminary data.</text>
</comment>
<reference evidence="1" key="1">
    <citation type="submission" date="2023-06" db="EMBL/GenBank/DDBJ databases">
        <authorList>
            <person name="Kurt Z."/>
        </authorList>
    </citation>
    <scope>NUCLEOTIDE SEQUENCE</scope>
</reference>
<dbReference type="AlphaFoldDB" id="A0AA86PBP9"/>
<evidence type="ECO:0000313" key="3">
    <source>
        <dbReference type="Proteomes" id="UP001642409"/>
    </source>
</evidence>